<feature type="transmembrane region" description="Helical" evidence="1">
    <location>
        <begin position="6"/>
        <end position="21"/>
    </location>
</feature>
<organism evidence="2 3">
    <name type="scientific">Niastella vici</name>
    <dbReference type="NCBI Taxonomy" id="1703345"/>
    <lineage>
        <taxon>Bacteria</taxon>
        <taxon>Pseudomonadati</taxon>
        <taxon>Bacteroidota</taxon>
        <taxon>Chitinophagia</taxon>
        <taxon>Chitinophagales</taxon>
        <taxon>Chitinophagaceae</taxon>
        <taxon>Niastella</taxon>
    </lineage>
</organism>
<dbReference type="AlphaFoldDB" id="A0A1V9G0E4"/>
<evidence type="ECO:0000256" key="1">
    <source>
        <dbReference type="SAM" id="Phobius"/>
    </source>
</evidence>
<comment type="caution">
    <text evidence="2">The sequence shown here is derived from an EMBL/GenBank/DDBJ whole genome shotgun (WGS) entry which is preliminary data.</text>
</comment>
<proteinExistence type="predicted"/>
<dbReference type="RefSeq" id="WP_081147276.1">
    <property type="nucleotide sequence ID" value="NZ_LVYD01000043.1"/>
</dbReference>
<accession>A0A1V9G0E4</accession>
<dbReference type="GO" id="GO:0005886">
    <property type="term" value="C:plasma membrane"/>
    <property type="evidence" value="ECO:0007669"/>
    <property type="project" value="InterPro"/>
</dbReference>
<keyword evidence="1" id="KW-0812">Transmembrane</keyword>
<dbReference type="InterPro" id="IPR011726">
    <property type="entry name" value="KdpF"/>
</dbReference>
<keyword evidence="3" id="KW-1185">Reference proteome</keyword>
<keyword evidence="1" id="KW-0472">Membrane</keyword>
<dbReference type="GO" id="GO:0008556">
    <property type="term" value="F:P-type potassium transmembrane transporter activity"/>
    <property type="evidence" value="ECO:0007669"/>
    <property type="project" value="InterPro"/>
</dbReference>
<dbReference type="Pfam" id="PF09604">
    <property type="entry name" value="Potass_KdpF"/>
    <property type="match status" value="1"/>
</dbReference>
<dbReference type="STRING" id="1703345.A3860_22065"/>
<dbReference type="Proteomes" id="UP000192796">
    <property type="component" value="Unassembled WGS sequence"/>
</dbReference>
<gene>
    <name evidence="2" type="ORF">A3860_22065</name>
</gene>
<keyword evidence="1" id="KW-1133">Transmembrane helix</keyword>
<dbReference type="NCBIfam" id="TIGR02115">
    <property type="entry name" value="potass_kdpF"/>
    <property type="match status" value="1"/>
</dbReference>
<name>A0A1V9G0E4_9BACT</name>
<reference evidence="2 3" key="1">
    <citation type="submission" date="2016-03" db="EMBL/GenBank/DDBJ databases">
        <title>Niastella vici sp. nov., isolated from farmland soil.</title>
        <authorList>
            <person name="Chen L."/>
            <person name="Wang D."/>
            <person name="Yang S."/>
            <person name="Wang G."/>
        </authorList>
    </citation>
    <scope>NUCLEOTIDE SEQUENCE [LARGE SCALE GENOMIC DNA]</scope>
    <source>
        <strain evidence="2 3">DJ57</strain>
    </source>
</reference>
<protein>
    <submittedName>
        <fullName evidence="2">ATPase</fullName>
    </submittedName>
</protein>
<evidence type="ECO:0000313" key="3">
    <source>
        <dbReference type="Proteomes" id="UP000192796"/>
    </source>
</evidence>
<sequence>MINALFILSIVVFGYLLYVLIKPEKF</sequence>
<dbReference type="EMBL" id="LVYD01000043">
    <property type="protein sequence ID" value="OQP64095.1"/>
    <property type="molecule type" value="Genomic_DNA"/>
</dbReference>
<evidence type="ECO:0000313" key="2">
    <source>
        <dbReference type="EMBL" id="OQP64095.1"/>
    </source>
</evidence>